<dbReference type="SUPFAM" id="SSF81383">
    <property type="entry name" value="F-box domain"/>
    <property type="match status" value="1"/>
</dbReference>
<evidence type="ECO:0000313" key="4">
    <source>
        <dbReference type="RefSeq" id="XP_022924040.1"/>
    </source>
</evidence>
<evidence type="ECO:0000259" key="2">
    <source>
        <dbReference type="SMART" id="SM01204"/>
    </source>
</evidence>
<keyword evidence="3" id="KW-1185">Reference proteome</keyword>
<dbReference type="Pfam" id="PF10442">
    <property type="entry name" value="FIST_C"/>
    <property type="match status" value="1"/>
</dbReference>
<dbReference type="PANTHER" id="PTHR14939:SF8">
    <property type="entry name" value="FIST C-DOMAIN DOMAIN-CONTAINING PROTEIN"/>
    <property type="match status" value="1"/>
</dbReference>
<dbReference type="PANTHER" id="PTHR14939">
    <property type="entry name" value="F-BOX ONLY PROTEIN 22"/>
    <property type="match status" value="1"/>
</dbReference>
<evidence type="ECO:0000313" key="3">
    <source>
        <dbReference type="Proteomes" id="UP000504609"/>
    </source>
</evidence>
<feature type="domain" description="F-box" evidence="1">
    <location>
        <begin position="1"/>
        <end position="41"/>
    </location>
</feature>
<organism evidence="3 4">
    <name type="scientific">Cucurbita moschata</name>
    <name type="common">Winter crookneck squash</name>
    <name type="synonym">Cucurbita pepo var. moschata</name>
    <dbReference type="NCBI Taxonomy" id="3662"/>
    <lineage>
        <taxon>Eukaryota</taxon>
        <taxon>Viridiplantae</taxon>
        <taxon>Streptophyta</taxon>
        <taxon>Embryophyta</taxon>
        <taxon>Tracheophyta</taxon>
        <taxon>Spermatophyta</taxon>
        <taxon>Magnoliopsida</taxon>
        <taxon>eudicotyledons</taxon>
        <taxon>Gunneridae</taxon>
        <taxon>Pentapetalae</taxon>
        <taxon>rosids</taxon>
        <taxon>fabids</taxon>
        <taxon>Cucurbitales</taxon>
        <taxon>Cucurbitaceae</taxon>
        <taxon>Cucurbiteae</taxon>
        <taxon>Cucurbita</taxon>
    </lineage>
</organism>
<dbReference type="Gene3D" id="1.20.1280.50">
    <property type="match status" value="1"/>
</dbReference>
<dbReference type="InterPro" id="IPR001810">
    <property type="entry name" value="F-box_dom"/>
</dbReference>
<name>A0A6J1EDN6_CUCMO</name>
<evidence type="ECO:0000259" key="1">
    <source>
        <dbReference type="SMART" id="SM00256"/>
    </source>
</evidence>
<gene>
    <name evidence="4" type="primary">LOC111431588</name>
</gene>
<protein>
    <submittedName>
        <fullName evidence="4">F-box/LRR-repeat protein At5g63520-like isoform X1</fullName>
    </submittedName>
</protein>
<dbReference type="GO" id="GO:0000209">
    <property type="term" value="P:protein polyubiquitination"/>
    <property type="evidence" value="ECO:0007669"/>
    <property type="project" value="TreeGrafter"/>
</dbReference>
<dbReference type="Proteomes" id="UP000504609">
    <property type="component" value="Unplaced"/>
</dbReference>
<dbReference type="KEGG" id="cmos:111431588"/>
<dbReference type="Pfam" id="PF00646">
    <property type="entry name" value="F-box"/>
    <property type="match status" value="1"/>
</dbReference>
<dbReference type="GO" id="GO:0032436">
    <property type="term" value="P:positive regulation of proteasomal ubiquitin-dependent protein catabolic process"/>
    <property type="evidence" value="ECO:0007669"/>
    <property type="project" value="TreeGrafter"/>
</dbReference>
<feature type="domain" description="FIST C-domain" evidence="2">
    <location>
        <begin position="318"/>
        <end position="476"/>
    </location>
</feature>
<proteinExistence type="predicted"/>
<dbReference type="AlphaFoldDB" id="A0A6J1EDN6"/>
<reference evidence="4" key="1">
    <citation type="submission" date="2025-08" db="UniProtKB">
        <authorList>
            <consortium name="RefSeq"/>
        </authorList>
    </citation>
    <scope>IDENTIFICATION</scope>
    <source>
        <tissue evidence="4">Young leaves</tissue>
    </source>
</reference>
<dbReference type="SMART" id="SM00256">
    <property type="entry name" value="FBOX"/>
    <property type="match status" value="1"/>
</dbReference>
<accession>A0A6J1EDN6</accession>
<dbReference type="InterPro" id="IPR019494">
    <property type="entry name" value="FIST_C"/>
</dbReference>
<dbReference type="RefSeq" id="XP_022924040.1">
    <property type="nucleotide sequence ID" value="XM_023068272.1"/>
</dbReference>
<sequence length="516" mass="56013">MNDDILHNIFRRLPARSFAAAACVSKTWNSTCNRILRRPKFASAVSLNPSLHVAVEEVVHKVLSEPIRPQFAIACVGVEFSLEVVHHLITEALGSRTPVITNAARGIIGVDALTDEVKEVKWELSGDYDVETQDYNSIFNRNRGIVLAVGFLPGFKVDAISLLRSIKFQVSEVAVADKFVMDIRDYTASVSDFTSPSCIILFGDQHEDMKPIIAKLDSAMAEETVIVGDACGCFLSKSRRTTNEINGFSLGAVALVIARDKNNPEAVGETIFHFTSSTGTIPFGPELKAVSTSVRGSKFTWLSAFMEGDDEILHGQSILKDLQEEIEYDDLETDMFIGVTQNRKQSIGSQSLGPSKSLAMYKVLGGDQQYFVVDGVGIRPGDSFLFYHSDSETASSSSSIAFEDLATLNPPPKTNAAPSSVFAAGKSEVFGGLIFSCHSRGQAYFGRPNVNSSPFSLNFPGVPFAGMFCAGEIGRAVSRSIPDEEEVDEDDSVRRCLHVYSTVYLVLSHINGGGEG</sequence>
<dbReference type="GeneID" id="111431588"/>
<dbReference type="InterPro" id="IPR036047">
    <property type="entry name" value="F-box-like_dom_sf"/>
</dbReference>
<dbReference type="SMART" id="SM01204">
    <property type="entry name" value="FIST_C"/>
    <property type="match status" value="1"/>
</dbReference>